<evidence type="ECO:0000313" key="1">
    <source>
        <dbReference type="EMBL" id="QES17800.1"/>
    </source>
</evidence>
<accession>A0A5P2AJU8</accession>
<reference evidence="1 2" key="1">
    <citation type="submission" date="2018-05" db="EMBL/GenBank/DDBJ databases">
        <title>Streptomyces venezuelae.</title>
        <authorList>
            <person name="Kim W."/>
            <person name="Lee N."/>
            <person name="Cho B.-K."/>
        </authorList>
    </citation>
    <scope>NUCLEOTIDE SEQUENCE [LARGE SCALE GENOMIC DNA]</scope>
    <source>
        <strain evidence="1 2">ATCC 15068</strain>
    </source>
</reference>
<evidence type="ECO:0000313" key="2">
    <source>
        <dbReference type="Proteomes" id="UP000324106"/>
    </source>
</evidence>
<dbReference type="EMBL" id="CP029194">
    <property type="protein sequence ID" value="QES17800.1"/>
    <property type="molecule type" value="Genomic_DNA"/>
</dbReference>
<dbReference type="AlphaFoldDB" id="A0A5P2AJU8"/>
<dbReference type="Proteomes" id="UP000324106">
    <property type="component" value="Chromosome"/>
</dbReference>
<protein>
    <submittedName>
        <fullName evidence="1">Uncharacterized protein</fullName>
    </submittedName>
</protein>
<name>A0A5P2AJU8_STRVZ</name>
<gene>
    <name evidence="1" type="ORF">DEJ46_00725</name>
</gene>
<sequence length="64" mass="6956">MATRYDKRGYVYLGAATAAGLTIWLRTRSAGQLPAGHDAWRRAGHVRSRGAPGRCPRLACGNCR</sequence>
<organism evidence="1 2">
    <name type="scientific">Streptomyces venezuelae</name>
    <dbReference type="NCBI Taxonomy" id="54571"/>
    <lineage>
        <taxon>Bacteria</taxon>
        <taxon>Bacillati</taxon>
        <taxon>Actinomycetota</taxon>
        <taxon>Actinomycetes</taxon>
        <taxon>Kitasatosporales</taxon>
        <taxon>Streptomycetaceae</taxon>
        <taxon>Streptomyces</taxon>
    </lineage>
</organism>
<proteinExistence type="predicted"/>